<feature type="transmembrane region" description="Helical" evidence="4">
    <location>
        <begin position="387"/>
        <end position="406"/>
    </location>
</feature>
<dbReference type="Gene3D" id="1.20.1250.20">
    <property type="entry name" value="MFS general substrate transporter like domains"/>
    <property type="match status" value="1"/>
</dbReference>
<keyword evidence="1 4" id="KW-0812">Transmembrane</keyword>
<organism evidence="6 7">
    <name type="scientific">Deinococcus petrolearius</name>
    <dbReference type="NCBI Taxonomy" id="1751295"/>
    <lineage>
        <taxon>Bacteria</taxon>
        <taxon>Thermotogati</taxon>
        <taxon>Deinococcota</taxon>
        <taxon>Deinococci</taxon>
        <taxon>Deinococcales</taxon>
        <taxon>Deinococcaceae</taxon>
        <taxon>Deinococcus</taxon>
    </lineage>
</organism>
<dbReference type="SUPFAM" id="SSF103473">
    <property type="entry name" value="MFS general substrate transporter"/>
    <property type="match status" value="1"/>
</dbReference>
<dbReference type="PANTHER" id="PTHR23518:SF2">
    <property type="entry name" value="MAJOR FACILITATOR SUPERFAMILY TRANSPORTER"/>
    <property type="match status" value="1"/>
</dbReference>
<dbReference type="PROSITE" id="PS50850">
    <property type="entry name" value="MFS"/>
    <property type="match status" value="1"/>
</dbReference>
<feature type="transmembrane region" description="Helical" evidence="4">
    <location>
        <begin position="21"/>
        <end position="40"/>
    </location>
</feature>
<dbReference type="EMBL" id="JBHSOH010000006">
    <property type="protein sequence ID" value="MFC5847893.1"/>
    <property type="molecule type" value="Genomic_DNA"/>
</dbReference>
<dbReference type="Proteomes" id="UP001595979">
    <property type="component" value="Unassembled WGS sequence"/>
</dbReference>
<reference evidence="7" key="1">
    <citation type="journal article" date="2019" name="Int. J. Syst. Evol. Microbiol.">
        <title>The Global Catalogue of Microorganisms (GCM) 10K type strain sequencing project: providing services to taxonomists for standard genome sequencing and annotation.</title>
        <authorList>
            <consortium name="The Broad Institute Genomics Platform"/>
            <consortium name="The Broad Institute Genome Sequencing Center for Infectious Disease"/>
            <person name="Wu L."/>
            <person name="Ma J."/>
        </authorList>
    </citation>
    <scope>NUCLEOTIDE SEQUENCE [LARGE SCALE GENOMIC DNA]</scope>
    <source>
        <strain evidence="7">CGMCC 1.15053</strain>
    </source>
</reference>
<proteinExistence type="predicted"/>
<feature type="transmembrane region" description="Helical" evidence="4">
    <location>
        <begin position="141"/>
        <end position="163"/>
    </location>
</feature>
<comment type="caution">
    <text evidence="6">The sequence shown here is derived from an EMBL/GenBank/DDBJ whole genome shotgun (WGS) entry which is preliminary data.</text>
</comment>
<feature type="transmembrane region" description="Helical" evidence="4">
    <location>
        <begin position="357"/>
        <end position="381"/>
    </location>
</feature>
<dbReference type="InterPro" id="IPR011701">
    <property type="entry name" value="MFS"/>
</dbReference>
<keyword evidence="2 4" id="KW-1133">Transmembrane helix</keyword>
<accession>A0ABW1DIU3</accession>
<evidence type="ECO:0000259" key="5">
    <source>
        <dbReference type="PROSITE" id="PS50850"/>
    </source>
</evidence>
<feature type="transmembrane region" description="Helical" evidence="4">
    <location>
        <begin position="107"/>
        <end position="129"/>
    </location>
</feature>
<evidence type="ECO:0000256" key="2">
    <source>
        <dbReference type="ARBA" id="ARBA00022989"/>
    </source>
</evidence>
<evidence type="ECO:0000256" key="4">
    <source>
        <dbReference type="SAM" id="Phobius"/>
    </source>
</evidence>
<keyword evidence="3 4" id="KW-0472">Membrane</keyword>
<dbReference type="CDD" id="cd06174">
    <property type="entry name" value="MFS"/>
    <property type="match status" value="1"/>
</dbReference>
<feature type="transmembrane region" description="Helical" evidence="4">
    <location>
        <begin position="231"/>
        <end position="254"/>
    </location>
</feature>
<gene>
    <name evidence="6" type="ORF">ACFPQ6_06175</name>
</gene>
<evidence type="ECO:0000256" key="3">
    <source>
        <dbReference type="ARBA" id="ARBA00023136"/>
    </source>
</evidence>
<feature type="transmembrane region" description="Helical" evidence="4">
    <location>
        <begin position="296"/>
        <end position="313"/>
    </location>
</feature>
<dbReference type="PANTHER" id="PTHR23518">
    <property type="entry name" value="C-METHYLTRANSFERASE"/>
    <property type="match status" value="1"/>
</dbReference>
<feature type="transmembrane region" description="Helical" evidence="4">
    <location>
        <begin position="52"/>
        <end position="71"/>
    </location>
</feature>
<feature type="transmembrane region" description="Helical" evidence="4">
    <location>
        <begin position="319"/>
        <end position="336"/>
    </location>
</feature>
<evidence type="ECO:0000256" key="1">
    <source>
        <dbReference type="ARBA" id="ARBA00022692"/>
    </source>
</evidence>
<feature type="transmembrane region" description="Helical" evidence="4">
    <location>
        <begin position="83"/>
        <end position="101"/>
    </location>
</feature>
<feature type="domain" description="Major facilitator superfamily (MFS) profile" evidence="5">
    <location>
        <begin position="1"/>
        <end position="410"/>
    </location>
</feature>
<dbReference type="Pfam" id="PF07690">
    <property type="entry name" value="MFS_1"/>
    <property type="match status" value="1"/>
</dbReference>
<keyword evidence="7" id="KW-1185">Reference proteome</keyword>
<protein>
    <submittedName>
        <fullName evidence="6">MFS transporter</fullName>
    </submittedName>
</protein>
<evidence type="ECO:0000313" key="7">
    <source>
        <dbReference type="Proteomes" id="UP001595979"/>
    </source>
</evidence>
<name>A0ABW1DIU3_9DEIO</name>
<evidence type="ECO:0000313" key="6">
    <source>
        <dbReference type="EMBL" id="MFC5847893.1"/>
    </source>
</evidence>
<dbReference type="InterPro" id="IPR036259">
    <property type="entry name" value="MFS_trans_sf"/>
</dbReference>
<sequence>MTRGLAFRSLADLPRNARNSILLEPLWAVFGTVVLYYAPLYLRSVGLQSTEIGLLGSVTLALSFACQAFAAPITNRLGRKRTTLVGDLISWSVPMFVWALAQSFGAFVLAAGLNAINRIVTVSWSLLVIEDVDPPQRPRVFGIMNLIVTFCGLLTPLVGLLIARYGVVPTLRVFYALGGVGMTVMFLWRNAIMDETRSGQEAMRQHRDLSVGQSLRQTLERVGGMRGHPGLIGITVFYVLTVFIEQLSLFQILFLGEALGFGPQTLSYVPVVAALVTALLYGVALPRLGRLPLGRTLVIVRALALLGAAALLFVPPGNAALMLAVVGLIGGATFLTQTYRDAALFARLPVGEGTADLYSAVQTLTLLCSIPAAALAGLVFAASPHGLFLLIALLCAALLALAAWLARREGRAPRLV</sequence>
<dbReference type="RefSeq" id="WP_380047449.1">
    <property type="nucleotide sequence ID" value="NZ_JBHSOH010000006.1"/>
</dbReference>
<feature type="transmembrane region" description="Helical" evidence="4">
    <location>
        <begin position="169"/>
        <end position="188"/>
    </location>
</feature>
<feature type="transmembrane region" description="Helical" evidence="4">
    <location>
        <begin position="266"/>
        <end position="284"/>
    </location>
</feature>
<dbReference type="InterPro" id="IPR020846">
    <property type="entry name" value="MFS_dom"/>
</dbReference>